<dbReference type="GO" id="GO:0005829">
    <property type="term" value="C:cytosol"/>
    <property type="evidence" value="ECO:0007669"/>
    <property type="project" value="TreeGrafter"/>
</dbReference>
<comment type="pathway">
    <text evidence="1">Carbohydrate metabolism; tricarboxylic acid cycle; isocitrate from oxaloacetate: step 1/2.</text>
</comment>
<dbReference type="EMBL" id="JAODNV010000010">
    <property type="protein sequence ID" value="MCT8990678.1"/>
    <property type="molecule type" value="Genomic_DNA"/>
</dbReference>
<dbReference type="InterPro" id="IPR041657">
    <property type="entry name" value="HTH_17"/>
</dbReference>
<dbReference type="PRINTS" id="PR00143">
    <property type="entry name" value="CITRTSNTHASE"/>
</dbReference>
<protein>
    <recommendedName>
        <fullName evidence="3">citrate synthase (unknown stereospecificity)</fullName>
        <ecNumber evidence="3">2.3.3.16</ecNumber>
    </recommendedName>
</protein>
<sequence length="413" mass="44468">MHKELPSNTRPTLLLTASEAAARLGVKKDTVYAYVSRGLLRRREVTGTNESLYDPAEVEALAARARKAAPQAVAPVFRSALTTIANGEPYFRGLPACRLAVEGRFEDVVRLLWQGHFEAGAETLFPPRRAEPALAAIGAQIGKDALPLERMRCLVPFVAAEDPLRHDHGHEQVMGKAAHLMVRLLCAMEELSAPVDESIAALVWSRLSPKAATPGLLRALDATLVLAADHDLGAPSTAAVRLAAAVRADIYAVVTVGLNSGGGVVQSASTLSIENDLSELNVQDNVGRFVGDQLRHGREMRGFGHRAYPDGDPRARLILDLLRQCGEAADDVARLDEIVDIQLRRGREPPNIGFAIAAVVHCAGMRRGAGELIFNYARMAGWVAHAMEEYDAPTSLPRLKSIYVGPNPTRAAG</sequence>
<dbReference type="Pfam" id="PF12728">
    <property type="entry name" value="HTH_17"/>
    <property type="match status" value="1"/>
</dbReference>
<evidence type="ECO:0000256" key="2">
    <source>
        <dbReference type="ARBA" id="ARBA00010566"/>
    </source>
</evidence>
<dbReference type="Proteomes" id="UP001149009">
    <property type="component" value="Unassembled WGS sequence"/>
</dbReference>
<evidence type="ECO:0000256" key="3">
    <source>
        <dbReference type="ARBA" id="ARBA00012972"/>
    </source>
</evidence>
<dbReference type="InterPro" id="IPR016143">
    <property type="entry name" value="Citrate_synth-like_sm_a-sub"/>
</dbReference>
<evidence type="ECO:0000313" key="7">
    <source>
        <dbReference type="Proteomes" id="UP001149009"/>
    </source>
</evidence>
<dbReference type="AlphaFoldDB" id="A0A9X2X8J3"/>
<accession>A0A9X2X8J3</accession>
<dbReference type="GO" id="GO:0036440">
    <property type="term" value="F:citrate synthase activity"/>
    <property type="evidence" value="ECO:0007669"/>
    <property type="project" value="UniProtKB-EC"/>
</dbReference>
<evidence type="ECO:0000256" key="1">
    <source>
        <dbReference type="ARBA" id="ARBA00004751"/>
    </source>
</evidence>
<keyword evidence="4" id="KW-0808">Transferase</keyword>
<dbReference type="InterPro" id="IPR009061">
    <property type="entry name" value="DNA-bd_dom_put_sf"/>
</dbReference>
<dbReference type="PANTHER" id="PTHR11739">
    <property type="entry name" value="CITRATE SYNTHASE"/>
    <property type="match status" value="1"/>
</dbReference>
<organism evidence="6 7">
    <name type="scientific">Chelativorans petroleitrophicus</name>
    <dbReference type="NCBI Taxonomy" id="2975484"/>
    <lineage>
        <taxon>Bacteria</taxon>
        <taxon>Pseudomonadati</taxon>
        <taxon>Pseudomonadota</taxon>
        <taxon>Alphaproteobacteria</taxon>
        <taxon>Hyphomicrobiales</taxon>
        <taxon>Phyllobacteriaceae</taxon>
        <taxon>Chelativorans</taxon>
    </lineage>
</organism>
<dbReference type="Gene3D" id="1.10.230.10">
    <property type="entry name" value="Cytochrome P450-Terp, domain 2"/>
    <property type="match status" value="1"/>
</dbReference>
<dbReference type="SUPFAM" id="SSF48256">
    <property type="entry name" value="Citrate synthase"/>
    <property type="match status" value="1"/>
</dbReference>
<dbReference type="InterPro" id="IPR036969">
    <property type="entry name" value="Citrate_synthase_sf"/>
</dbReference>
<dbReference type="InterPro" id="IPR016142">
    <property type="entry name" value="Citrate_synth-like_lrg_a-sub"/>
</dbReference>
<dbReference type="InterPro" id="IPR002020">
    <property type="entry name" value="Citrate_synthase"/>
</dbReference>
<dbReference type="PANTHER" id="PTHR11739:SF4">
    <property type="entry name" value="CITRATE SYNTHASE, PEROXISOMAL"/>
    <property type="match status" value="1"/>
</dbReference>
<name>A0A9X2X8J3_9HYPH</name>
<proteinExistence type="inferred from homology"/>
<evidence type="ECO:0000313" key="6">
    <source>
        <dbReference type="EMBL" id="MCT8990678.1"/>
    </source>
</evidence>
<keyword evidence="7" id="KW-1185">Reference proteome</keyword>
<dbReference type="GO" id="GO:0006099">
    <property type="term" value="P:tricarboxylic acid cycle"/>
    <property type="evidence" value="ECO:0007669"/>
    <property type="project" value="TreeGrafter"/>
</dbReference>
<dbReference type="SUPFAM" id="SSF46955">
    <property type="entry name" value="Putative DNA-binding domain"/>
    <property type="match status" value="1"/>
</dbReference>
<comment type="similarity">
    <text evidence="2">Belongs to the citrate synthase family.</text>
</comment>
<evidence type="ECO:0000256" key="4">
    <source>
        <dbReference type="ARBA" id="ARBA00022679"/>
    </source>
</evidence>
<dbReference type="EC" id="2.3.3.16" evidence="3"/>
<feature type="domain" description="Helix-turn-helix" evidence="5">
    <location>
        <begin position="14"/>
        <end position="64"/>
    </location>
</feature>
<reference evidence="6" key="1">
    <citation type="submission" date="2022-08" db="EMBL/GenBank/DDBJ databases">
        <title>Chelativorans sichuanense sp. nov., a paraffin oil-degrading bacterium isolated from a mixture of oil-based drill cuttings and paddy soil.</title>
        <authorList>
            <person name="Yu J."/>
            <person name="Liu H."/>
            <person name="Chen Q."/>
        </authorList>
    </citation>
    <scope>NUCLEOTIDE SEQUENCE</scope>
    <source>
        <strain evidence="6">SCAU 2101</strain>
    </source>
</reference>
<evidence type="ECO:0000259" key="5">
    <source>
        <dbReference type="Pfam" id="PF12728"/>
    </source>
</evidence>
<dbReference type="Gene3D" id="1.10.580.10">
    <property type="entry name" value="Citrate Synthase, domain 1"/>
    <property type="match status" value="1"/>
</dbReference>
<dbReference type="Pfam" id="PF00285">
    <property type="entry name" value="Citrate_synt"/>
    <property type="match status" value="1"/>
</dbReference>
<dbReference type="RefSeq" id="WP_261515557.1">
    <property type="nucleotide sequence ID" value="NZ_JAODNV010000010.1"/>
</dbReference>
<comment type="caution">
    <text evidence="6">The sequence shown here is derived from an EMBL/GenBank/DDBJ whole genome shotgun (WGS) entry which is preliminary data.</text>
</comment>
<gene>
    <name evidence="6" type="ORF">NYR54_10295</name>
</gene>
<dbReference type="GO" id="GO:0005975">
    <property type="term" value="P:carbohydrate metabolic process"/>
    <property type="evidence" value="ECO:0007669"/>
    <property type="project" value="TreeGrafter"/>
</dbReference>